<name>A0A672PWG2_SINGR</name>
<dbReference type="SUPFAM" id="SSF51445">
    <property type="entry name" value="(Trans)glycosidases"/>
    <property type="match status" value="1"/>
</dbReference>
<keyword evidence="2" id="KW-1185">Reference proteome</keyword>
<reference evidence="1" key="2">
    <citation type="submission" date="2025-09" db="UniProtKB">
        <authorList>
            <consortium name="Ensembl"/>
        </authorList>
    </citation>
    <scope>IDENTIFICATION</scope>
</reference>
<dbReference type="InterPro" id="IPR042280">
    <property type="entry name" value="SLC3A2"/>
</dbReference>
<dbReference type="InterPro" id="IPR017853">
    <property type="entry name" value="GH"/>
</dbReference>
<dbReference type="GO" id="GO:0015823">
    <property type="term" value="P:phenylalanine transport"/>
    <property type="evidence" value="ECO:0007669"/>
    <property type="project" value="TreeGrafter"/>
</dbReference>
<dbReference type="Proteomes" id="UP000472262">
    <property type="component" value="Unassembled WGS sequence"/>
</dbReference>
<dbReference type="InParanoid" id="A0A672PWG2"/>
<organism evidence="1 2">
    <name type="scientific">Sinocyclocheilus grahami</name>
    <name type="common">Dianchi golden-line fish</name>
    <name type="synonym">Barbus grahami</name>
    <dbReference type="NCBI Taxonomy" id="75366"/>
    <lineage>
        <taxon>Eukaryota</taxon>
        <taxon>Metazoa</taxon>
        <taxon>Chordata</taxon>
        <taxon>Craniata</taxon>
        <taxon>Vertebrata</taxon>
        <taxon>Euteleostomi</taxon>
        <taxon>Actinopterygii</taxon>
        <taxon>Neopterygii</taxon>
        <taxon>Teleostei</taxon>
        <taxon>Ostariophysi</taxon>
        <taxon>Cypriniformes</taxon>
        <taxon>Cyprinidae</taxon>
        <taxon>Cyprininae</taxon>
        <taxon>Sinocyclocheilus</taxon>
    </lineage>
</organism>
<reference evidence="1" key="1">
    <citation type="submission" date="2025-08" db="UniProtKB">
        <authorList>
            <consortium name="Ensembl"/>
        </authorList>
    </citation>
    <scope>IDENTIFICATION</scope>
</reference>
<dbReference type="Gene3D" id="2.60.40.1180">
    <property type="entry name" value="Golgi alpha-mannosidase II"/>
    <property type="match status" value="1"/>
</dbReference>
<dbReference type="GO" id="GO:0016323">
    <property type="term" value="C:basolateral plasma membrane"/>
    <property type="evidence" value="ECO:0007669"/>
    <property type="project" value="TreeGrafter"/>
</dbReference>
<evidence type="ECO:0000313" key="1">
    <source>
        <dbReference type="Ensembl" id="ENSSGRP00000068268.1"/>
    </source>
</evidence>
<accession>A0A672PWG2</accession>
<evidence type="ECO:0000313" key="2">
    <source>
        <dbReference type="Proteomes" id="UP000472262"/>
    </source>
</evidence>
<dbReference type="AlphaFoldDB" id="A0A672PWG2"/>
<dbReference type="PANTHER" id="PTHR46673:SF3">
    <property type="entry name" value="SOLUTE CARRIER FAMILY 3 (AMINO ACID TRANSPORTER HEAVY CHAIN), MEMBER 2A-RELATED"/>
    <property type="match status" value="1"/>
</dbReference>
<protein>
    <submittedName>
        <fullName evidence="1">Uncharacterized protein</fullName>
    </submittedName>
</protein>
<dbReference type="PANTHER" id="PTHR46673">
    <property type="entry name" value="4F2 CELL-SURFACE ANTIGEN HEAVY CHAIN"/>
    <property type="match status" value="1"/>
</dbReference>
<sequence length="142" mass="16243">MLLTLPGTPVFNYGDEIGLQDEVCELKVFIKRIPTDPGFFKSVSEKRSKERSLQHGEYLPLFNSTSAMAYVRSWDQNERYIIALNWHSEETVTLQLKHAEIPEHATVVFSTSDGKQVDEVLNLAQLEVKPEQGIMLKFPYTP</sequence>
<dbReference type="GO" id="GO:0015190">
    <property type="term" value="F:L-leucine transmembrane transporter activity"/>
    <property type="evidence" value="ECO:0007669"/>
    <property type="project" value="TreeGrafter"/>
</dbReference>
<dbReference type="SUPFAM" id="SSF51011">
    <property type="entry name" value="Glycosyl hydrolase domain"/>
    <property type="match status" value="1"/>
</dbReference>
<dbReference type="Ensembl" id="ENSSGRT00000072759.1">
    <property type="protein sequence ID" value="ENSSGRP00000068268.1"/>
    <property type="gene ID" value="ENSSGRG00000035013.1"/>
</dbReference>
<dbReference type="GO" id="GO:0016324">
    <property type="term" value="C:apical plasma membrane"/>
    <property type="evidence" value="ECO:0007669"/>
    <property type="project" value="TreeGrafter"/>
</dbReference>
<proteinExistence type="predicted"/>
<dbReference type="GO" id="GO:1903801">
    <property type="term" value="P:L-leucine import across plasma membrane"/>
    <property type="evidence" value="ECO:0007669"/>
    <property type="project" value="TreeGrafter"/>
</dbReference>
<dbReference type="GO" id="GO:1904273">
    <property type="term" value="P:L-alanine import across plasma membrane"/>
    <property type="evidence" value="ECO:0007669"/>
    <property type="project" value="TreeGrafter"/>
</dbReference>
<dbReference type="Gene3D" id="3.20.20.80">
    <property type="entry name" value="Glycosidases"/>
    <property type="match status" value="1"/>
</dbReference>
<dbReference type="InterPro" id="IPR013780">
    <property type="entry name" value="Glyco_hydro_b"/>
</dbReference>
<dbReference type="GO" id="GO:0015180">
    <property type="term" value="F:L-alanine transmembrane transporter activity"/>
    <property type="evidence" value="ECO:0007669"/>
    <property type="project" value="TreeGrafter"/>
</dbReference>
<dbReference type="GO" id="GO:0015173">
    <property type="term" value="F:aromatic amino acid transmembrane transporter activity"/>
    <property type="evidence" value="ECO:0007669"/>
    <property type="project" value="TreeGrafter"/>
</dbReference>